<evidence type="ECO:0000313" key="3">
    <source>
        <dbReference type="Proteomes" id="UP000183832"/>
    </source>
</evidence>
<reference evidence="2 3" key="1">
    <citation type="submission" date="2015-04" db="EMBL/GenBank/DDBJ databases">
        <authorList>
            <person name="Syromyatnikov M.Y."/>
            <person name="Popov V.N."/>
        </authorList>
    </citation>
    <scope>NUCLEOTIDE SEQUENCE [LARGE SCALE GENOMIC DNA]</scope>
</reference>
<name>A0A1J1I7B1_9DIPT</name>
<dbReference type="AlphaFoldDB" id="A0A1J1I7B1"/>
<proteinExistence type="predicted"/>
<feature type="region of interest" description="Disordered" evidence="1">
    <location>
        <begin position="1"/>
        <end position="20"/>
    </location>
</feature>
<gene>
    <name evidence="2" type="ORF">CLUMA_CG009496</name>
</gene>
<evidence type="ECO:0000313" key="2">
    <source>
        <dbReference type="EMBL" id="CRK96059.1"/>
    </source>
</evidence>
<accession>A0A1J1I7B1</accession>
<organism evidence="2 3">
    <name type="scientific">Clunio marinus</name>
    <dbReference type="NCBI Taxonomy" id="568069"/>
    <lineage>
        <taxon>Eukaryota</taxon>
        <taxon>Metazoa</taxon>
        <taxon>Ecdysozoa</taxon>
        <taxon>Arthropoda</taxon>
        <taxon>Hexapoda</taxon>
        <taxon>Insecta</taxon>
        <taxon>Pterygota</taxon>
        <taxon>Neoptera</taxon>
        <taxon>Endopterygota</taxon>
        <taxon>Diptera</taxon>
        <taxon>Nematocera</taxon>
        <taxon>Chironomoidea</taxon>
        <taxon>Chironomidae</taxon>
        <taxon>Clunio</taxon>
    </lineage>
</organism>
<protein>
    <submittedName>
        <fullName evidence="2">CLUMA_CG009496, isoform A</fullName>
    </submittedName>
</protein>
<dbReference type="EMBL" id="CVRI01000043">
    <property type="protein sequence ID" value="CRK96059.1"/>
    <property type="molecule type" value="Genomic_DNA"/>
</dbReference>
<sequence length="63" mass="7502">MQIIKPNPFHTQRNKRRTAIGPGIGKEAVWEHKLINDKLKHRFDLFQRESKGIWIENQIPDLI</sequence>
<dbReference type="Proteomes" id="UP000183832">
    <property type="component" value="Unassembled WGS sequence"/>
</dbReference>
<keyword evidence="3" id="KW-1185">Reference proteome</keyword>
<evidence type="ECO:0000256" key="1">
    <source>
        <dbReference type="SAM" id="MobiDB-lite"/>
    </source>
</evidence>